<feature type="transmembrane region" description="Helical" evidence="10">
    <location>
        <begin position="65"/>
        <end position="86"/>
    </location>
</feature>
<keyword evidence="8 10" id="KW-0325">Glycoprotein</keyword>
<evidence type="ECO:0000256" key="7">
    <source>
        <dbReference type="ARBA" id="ARBA00023170"/>
    </source>
</evidence>
<feature type="transmembrane region" description="Helical" evidence="10">
    <location>
        <begin position="274"/>
        <end position="292"/>
    </location>
</feature>
<feature type="transmembrane region" description="Helical" evidence="10">
    <location>
        <begin position="30"/>
        <end position="53"/>
    </location>
</feature>
<protein>
    <submittedName>
        <fullName evidence="12">Cardioacceleratory peptide receptor</fullName>
    </submittedName>
</protein>
<dbReference type="SMART" id="SM01381">
    <property type="entry name" value="7TM_GPCR_Srsx"/>
    <property type="match status" value="1"/>
</dbReference>
<dbReference type="GO" id="GO:0008188">
    <property type="term" value="F:neuropeptide receptor activity"/>
    <property type="evidence" value="ECO:0007669"/>
    <property type="project" value="InterPro"/>
</dbReference>
<dbReference type="AlphaFoldDB" id="A0A210Q3V3"/>
<comment type="subcellular location">
    <subcellularLocation>
        <location evidence="1 10">Cell membrane</location>
        <topology evidence="1 10">Multi-pass membrane protein</topology>
    </subcellularLocation>
</comment>
<keyword evidence="9 10" id="KW-0807">Transducer</keyword>
<evidence type="ECO:0000256" key="6">
    <source>
        <dbReference type="ARBA" id="ARBA00023136"/>
    </source>
</evidence>
<dbReference type="Proteomes" id="UP000242188">
    <property type="component" value="Unassembled WGS sequence"/>
</dbReference>
<keyword evidence="13" id="KW-1185">Reference proteome</keyword>
<feature type="transmembrane region" description="Helical" evidence="10">
    <location>
        <begin position="143"/>
        <end position="163"/>
    </location>
</feature>
<feature type="transmembrane region" description="Helical" evidence="10">
    <location>
        <begin position="101"/>
        <end position="122"/>
    </location>
</feature>
<dbReference type="STRING" id="6573.A0A210Q3V3"/>
<keyword evidence="3 10" id="KW-0812">Transmembrane</keyword>
<feature type="transmembrane region" description="Helical" evidence="10">
    <location>
        <begin position="183"/>
        <end position="216"/>
    </location>
</feature>
<sequence length="359" mass="40633">MEVTTQGSGYNITDATNGTDTFFFYKTQQVAFLCVLFVLTVTANCIVLALIYLSRKLKSRMNMFIANLACADLLVAFFFVLTDIIWKSTVQWYAGNIGCKLIKFIQAVGTYGSTYALVALSIDRLDAIARPMSMRGKTRRCRILIGLNWSCAVIFSIPMLLSYNLQLVDGHMPQCWMELPKPWMWKVYITLIAILLLIIPAVIIAFCYIFIVIVIWRKSSLSLNAANSGEQTRIVTKDATSDSPSDQRKRVHWTECNVSSRGLIPKAKIKTIKMTFVIVLAFVFCWSPYFVYDLLDVYGHIPRTNEMIAVSTFIQSLAPLNSAANPIIYMLFNSKMYKKFFKSKKHNSSPSTSATRSHV</sequence>
<evidence type="ECO:0000256" key="5">
    <source>
        <dbReference type="ARBA" id="ARBA00023040"/>
    </source>
</evidence>
<dbReference type="InterPro" id="IPR027294">
    <property type="entry name" value="NPS_rcpt"/>
</dbReference>
<keyword evidence="7 10" id="KW-0675">Receptor</keyword>
<keyword evidence="6 10" id="KW-0472">Membrane</keyword>
<evidence type="ECO:0000313" key="12">
    <source>
        <dbReference type="EMBL" id="OWF43423.1"/>
    </source>
</evidence>
<proteinExistence type="inferred from homology"/>
<dbReference type="PROSITE" id="PS50262">
    <property type="entry name" value="G_PROTEIN_RECEP_F1_2"/>
    <property type="match status" value="1"/>
</dbReference>
<keyword evidence="4 10" id="KW-1133">Transmembrane helix</keyword>
<evidence type="ECO:0000259" key="11">
    <source>
        <dbReference type="PROSITE" id="PS50262"/>
    </source>
</evidence>
<dbReference type="SUPFAM" id="SSF81321">
    <property type="entry name" value="Family A G protein-coupled receptor-like"/>
    <property type="match status" value="1"/>
</dbReference>
<dbReference type="Pfam" id="PF00001">
    <property type="entry name" value="7tm_1"/>
    <property type="match status" value="1"/>
</dbReference>
<keyword evidence="2" id="KW-1003">Cell membrane</keyword>
<dbReference type="InterPro" id="IPR000276">
    <property type="entry name" value="GPCR_Rhodpsn"/>
</dbReference>
<dbReference type="PRINTS" id="PR00237">
    <property type="entry name" value="GPCRRHODOPSN"/>
</dbReference>
<dbReference type="GO" id="GO:0005886">
    <property type="term" value="C:plasma membrane"/>
    <property type="evidence" value="ECO:0007669"/>
    <property type="project" value="UniProtKB-SubCell"/>
</dbReference>
<evidence type="ECO:0000256" key="8">
    <source>
        <dbReference type="ARBA" id="ARBA00023180"/>
    </source>
</evidence>
<evidence type="ECO:0000256" key="10">
    <source>
        <dbReference type="RuleBase" id="RU046427"/>
    </source>
</evidence>
<organism evidence="12 13">
    <name type="scientific">Mizuhopecten yessoensis</name>
    <name type="common">Japanese scallop</name>
    <name type="synonym">Patinopecten yessoensis</name>
    <dbReference type="NCBI Taxonomy" id="6573"/>
    <lineage>
        <taxon>Eukaryota</taxon>
        <taxon>Metazoa</taxon>
        <taxon>Spiralia</taxon>
        <taxon>Lophotrochozoa</taxon>
        <taxon>Mollusca</taxon>
        <taxon>Bivalvia</taxon>
        <taxon>Autobranchia</taxon>
        <taxon>Pteriomorphia</taxon>
        <taxon>Pectinida</taxon>
        <taxon>Pectinoidea</taxon>
        <taxon>Pectinidae</taxon>
        <taxon>Mizuhopecten</taxon>
    </lineage>
</organism>
<dbReference type="GO" id="GO:0005000">
    <property type="term" value="F:vasopressin receptor activity"/>
    <property type="evidence" value="ECO:0007669"/>
    <property type="project" value="InterPro"/>
</dbReference>
<dbReference type="Gene3D" id="1.20.1070.10">
    <property type="entry name" value="Rhodopsin 7-helix transmembrane proteins"/>
    <property type="match status" value="1"/>
</dbReference>
<gene>
    <name evidence="12" type="ORF">KP79_PYT24171</name>
</gene>
<evidence type="ECO:0000256" key="3">
    <source>
        <dbReference type="ARBA" id="ARBA00022692"/>
    </source>
</evidence>
<dbReference type="InterPro" id="IPR017452">
    <property type="entry name" value="GPCR_Rhodpsn_7TM"/>
</dbReference>
<comment type="caution">
    <text evidence="12">The sequence shown here is derived from an EMBL/GenBank/DDBJ whole genome shotgun (WGS) entry which is preliminary data.</text>
</comment>
<evidence type="ECO:0000256" key="1">
    <source>
        <dbReference type="ARBA" id="ARBA00004651"/>
    </source>
</evidence>
<dbReference type="InterPro" id="IPR001817">
    <property type="entry name" value="Vasoprsn_rcpt"/>
</dbReference>
<accession>A0A210Q3V3</accession>
<name>A0A210Q3V3_MIZYE</name>
<feature type="transmembrane region" description="Helical" evidence="10">
    <location>
        <begin position="312"/>
        <end position="332"/>
    </location>
</feature>
<reference evidence="12 13" key="1">
    <citation type="journal article" date="2017" name="Nat. Ecol. Evol.">
        <title>Scallop genome provides insights into evolution of bilaterian karyotype and development.</title>
        <authorList>
            <person name="Wang S."/>
            <person name="Zhang J."/>
            <person name="Jiao W."/>
            <person name="Li J."/>
            <person name="Xun X."/>
            <person name="Sun Y."/>
            <person name="Guo X."/>
            <person name="Huan P."/>
            <person name="Dong B."/>
            <person name="Zhang L."/>
            <person name="Hu X."/>
            <person name="Sun X."/>
            <person name="Wang J."/>
            <person name="Zhao C."/>
            <person name="Wang Y."/>
            <person name="Wang D."/>
            <person name="Huang X."/>
            <person name="Wang R."/>
            <person name="Lv J."/>
            <person name="Li Y."/>
            <person name="Zhang Z."/>
            <person name="Liu B."/>
            <person name="Lu W."/>
            <person name="Hui Y."/>
            <person name="Liang J."/>
            <person name="Zhou Z."/>
            <person name="Hou R."/>
            <person name="Li X."/>
            <person name="Liu Y."/>
            <person name="Li H."/>
            <person name="Ning X."/>
            <person name="Lin Y."/>
            <person name="Zhao L."/>
            <person name="Xing Q."/>
            <person name="Dou J."/>
            <person name="Li Y."/>
            <person name="Mao J."/>
            <person name="Guo H."/>
            <person name="Dou H."/>
            <person name="Li T."/>
            <person name="Mu C."/>
            <person name="Jiang W."/>
            <person name="Fu Q."/>
            <person name="Fu X."/>
            <person name="Miao Y."/>
            <person name="Liu J."/>
            <person name="Yu Q."/>
            <person name="Li R."/>
            <person name="Liao H."/>
            <person name="Li X."/>
            <person name="Kong Y."/>
            <person name="Jiang Z."/>
            <person name="Chourrout D."/>
            <person name="Li R."/>
            <person name="Bao Z."/>
        </authorList>
    </citation>
    <scope>NUCLEOTIDE SEQUENCE [LARGE SCALE GENOMIC DNA]</scope>
    <source>
        <strain evidence="12 13">PY_sf001</strain>
    </source>
</reference>
<evidence type="ECO:0000313" key="13">
    <source>
        <dbReference type="Proteomes" id="UP000242188"/>
    </source>
</evidence>
<comment type="similarity">
    <text evidence="10">Belongs to the G-protein coupled receptor 1 family. Vasopressin/oxytocin receptor subfamily.</text>
</comment>
<dbReference type="OrthoDB" id="5987909at2759"/>
<dbReference type="EMBL" id="NEDP02005106">
    <property type="protein sequence ID" value="OWF43423.1"/>
    <property type="molecule type" value="Genomic_DNA"/>
</dbReference>
<evidence type="ECO:0000256" key="2">
    <source>
        <dbReference type="ARBA" id="ARBA00022475"/>
    </source>
</evidence>
<feature type="domain" description="G-protein coupled receptors family 1 profile" evidence="11">
    <location>
        <begin position="43"/>
        <end position="329"/>
    </location>
</feature>
<evidence type="ECO:0000256" key="9">
    <source>
        <dbReference type="ARBA" id="ARBA00023224"/>
    </source>
</evidence>
<dbReference type="PANTHER" id="PTHR24244:SF1">
    <property type="entry name" value="G-PROTEIN COUPLED RECEPTORS FAMILY 1 PROFILE DOMAIN-CONTAINING PROTEIN"/>
    <property type="match status" value="1"/>
</dbReference>
<dbReference type="PANTHER" id="PTHR24244">
    <property type="entry name" value="NEUROPEPTIDE S RECEPTOR"/>
    <property type="match status" value="1"/>
</dbReference>
<keyword evidence="5 10" id="KW-0297">G-protein coupled receptor</keyword>
<evidence type="ECO:0000256" key="4">
    <source>
        <dbReference type="ARBA" id="ARBA00022989"/>
    </source>
</evidence>
<dbReference type="PRINTS" id="PR00896">
    <property type="entry name" value="VASOPRESSINR"/>
</dbReference>